<gene>
    <name evidence="1" type="ORF">METZ01_LOCUS206074</name>
</gene>
<proteinExistence type="predicted"/>
<dbReference type="EMBL" id="UINC01045906">
    <property type="protein sequence ID" value="SVB53220.1"/>
    <property type="molecule type" value="Genomic_DNA"/>
</dbReference>
<reference evidence="1" key="1">
    <citation type="submission" date="2018-05" db="EMBL/GenBank/DDBJ databases">
        <authorList>
            <person name="Lanie J.A."/>
            <person name="Ng W.-L."/>
            <person name="Kazmierczak K.M."/>
            <person name="Andrzejewski T.M."/>
            <person name="Davidsen T.M."/>
            <person name="Wayne K.J."/>
            <person name="Tettelin H."/>
            <person name="Glass J.I."/>
            <person name="Rusch D."/>
            <person name="Podicherti R."/>
            <person name="Tsui H.-C.T."/>
            <person name="Winkler M.E."/>
        </authorList>
    </citation>
    <scope>NUCLEOTIDE SEQUENCE</scope>
</reference>
<sequence>MNEKLFLGKIALFGEDDLFFEKISNKLNISLPTTPNTTANNEKITALWLSKKEWLLVVNPSIDTEEVRSLQNHISDIHALALDVSDRWTAINVSGKKAIDVLSKGTTIDLDNSVFGSGACAQTTLWTVNVIIYQIDEKPTFDIFVDSTMAKFLWQWLEHSSKEYVYE</sequence>
<protein>
    <recommendedName>
        <fullName evidence="2">Aminomethyltransferase folate-binding domain-containing protein</fullName>
    </recommendedName>
</protein>
<dbReference type="Gene3D" id="3.30.1360.120">
    <property type="entry name" value="Probable tRNA modification gtpase trme, domain 1"/>
    <property type="match status" value="1"/>
</dbReference>
<dbReference type="SUPFAM" id="SSF103025">
    <property type="entry name" value="Folate-binding domain"/>
    <property type="match status" value="1"/>
</dbReference>
<evidence type="ECO:0008006" key="2">
    <source>
        <dbReference type="Google" id="ProtNLM"/>
    </source>
</evidence>
<dbReference type="Gene3D" id="3.30.70.1520">
    <property type="entry name" value="Heterotetrameric sarcosine oxidase"/>
    <property type="match status" value="1"/>
</dbReference>
<dbReference type="Pfam" id="PF04268">
    <property type="entry name" value="SoxG"/>
    <property type="match status" value="1"/>
</dbReference>
<dbReference type="InterPro" id="IPR007375">
    <property type="entry name" value="SoxG"/>
</dbReference>
<accession>A0A382ER56</accession>
<dbReference type="InterPro" id="IPR027266">
    <property type="entry name" value="TrmE/GcvT-like"/>
</dbReference>
<name>A0A382ER56_9ZZZZ</name>
<evidence type="ECO:0000313" key="1">
    <source>
        <dbReference type="EMBL" id="SVB53220.1"/>
    </source>
</evidence>
<organism evidence="1">
    <name type="scientific">marine metagenome</name>
    <dbReference type="NCBI Taxonomy" id="408172"/>
    <lineage>
        <taxon>unclassified sequences</taxon>
        <taxon>metagenomes</taxon>
        <taxon>ecological metagenomes</taxon>
    </lineage>
</organism>
<dbReference type="AlphaFoldDB" id="A0A382ER56"/>